<name>A0AAV0DB79_9ASTE</name>
<comment type="caution">
    <text evidence="1">The sequence shown here is derived from an EMBL/GenBank/DDBJ whole genome shotgun (WGS) entry which is preliminary data.</text>
</comment>
<dbReference type="AlphaFoldDB" id="A0AAV0DB79"/>
<proteinExistence type="predicted"/>
<gene>
    <name evidence="1" type="ORF">CEPIT_LOCUS12823</name>
</gene>
<reference evidence="1" key="1">
    <citation type="submission" date="2022-07" db="EMBL/GenBank/DDBJ databases">
        <authorList>
            <person name="Macas J."/>
            <person name="Novak P."/>
            <person name="Neumann P."/>
        </authorList>
    </citation>
    <scope>NUCLEOTIDE SEQUENCE</scope>
</reference>
<dbReference type="EMBL" id="CAMAPF010000081">
    <property type="protein sequence ID" value="CAH9094286.1"/>
    <property type="molecule type" value="Genomic_DNA"/>
</dbReference>
<dbReference type="Proteomes" id="UP001152523">
    <property type="component" value="Unassembled WGS sequence"/>
</dbReference>
<protein>
    <submittedName>
        <fullName evidence="1">Uncharacterized protein</fullName>
    </submittedName>
</protein>
<evidence type="ECO:0000313" key="2">
    <source>
        <dbReference type="Proteomes" id="UP001152523"/>
    </source>
</evidence>
<sequence>MCSSFFGKDSYEKELIFNKKHLEFGSGRALTKRLHVVLVLWSCKPFSQNTLVWKLERRLISDVKSQPINPLPAATPIQGVDCHVSYQQKIYPELRRAYNCIKLGKENNAERYFPFEIHTLDHLEWCKSPNVKNGLRRYENSVLTPILCIPAPSIEYTLHIFLHINLVKH</sequence>
<organism evidence="1 2">
    <name type="scientific">Cuscuta epithymum</name>
    <dbReference type="NCBI Taxonomy" id="186058"/>
    <lineage>
        <taxon>Eukaryota</taxon>
        <taxon>Viridiplantae</taxon>
        <taxon>Streptophyta</taxon>
        <taxon>Embryophyta</taxon>
        <taxon>Tracheophyta</taxon>
        <taxon>Spermatophyta</taxon>
        <taxon>Magnoliopsida</taxon>
        <taxon>eudicotyledons</taxon>
        <taxon>Gunneridae</taxon>
        <taxon>Pentapetalae</taxon>
        <taxon>asterids</taxon>
        <taxon>lamiids</taxon>
        <taxon>Solanales</taxon>
        <taxon>Convolvulaceae</taxon>
        <taxon>Cuscuteae</taxon>
        <taxon>Cuscuta</taxon>
        <taxon>Cuscuta subgen. Cuscuta</taxon>
    </lineage>
</organism>
<keyword evidence="2" id="KW-1185">Reference proteome</keyword>
<accession>A0AAV0DB79</accession>
<evidence type="ECO:0000313" key="1">
    <source>
        <dbReference type="EMBL" id="CAH9094286.1"/>
    </source>
</evidence>